<dbReference type="EMBL" id="JACASE010000004">
    <property type="protein sequence ID" value="KAF6474721.1"/>
    <property type="molecule type" value="Genomic_DNA"/>
</dbReference>
<feature type="transmembrane region" description="Helical" evidence="1">
    <location>
        <begin position="20"/>
        <end position="42"/>
    </location>
</feature>
<evidence type="ECO:0000313" key="2">
    <source>
        <dbReference type="EMBL" id="KAF6474721.1"/>
    </source>
</evidence>
<name>A0A7J8HRU6_ROUAE</name>
<gene>
    <name evidence="2" type="ORF">HJG63_010891</name>
</gene>
<protein>
    <submittedName>
        <fullName evidence="2">Uncharacterized protein</fullName>
    </submittedName>
</protein>
<proteinExistence type="predicted"/>
<keyword evidence="1" id="KW-0812">Transmembrane</keyword>
<keyword evidence="1" id="KW-1133">Transmembrane helix</keyword>
<dbReference type="PROSITE" id="PS51257">
    <property type="entry name" value="PROKAR_LIPOPROTEIN"/>
    <property type="match status" value="1"/>
</dbReference>
<evidence type="ECO:0000256" key="1">
    <source>
        <dbReference type="SAM" id="Phobius"/>
    </source>
</evidence>
<sequence length="166" mass="18290">MSPRPSALLWVLCMKQLPYLFLSQCLSPAVFVGCICLFAGLLSSCWKVISVRTGMTSSRAPRTSRSPRQIECNGRMSNETGHLARAVGGVAWSPYFTERFDHVHFRAGLLQAPEDAAGNKTEKRPGAFVLDRPWPTELSVTMDVVYVCSVQSAPCGFGGFKMDRRA</sequence>
<keyword evidence="1" id="KW-0472">Membrane</keyword>
<reference evidence="2 3" key="1">
    <citation type="journal article" date="2020" name="Nature">
        <title>Six reference-quality genomes reveal evolution of bat adaptations.</title>
        <authorList>
            <person name="Jebb D."/>
            <person name="Huang Z."/>
            <person name="Pippel M."/>
            <person name="Hughes G.M."/>
            <person name="Lavrichenko K."/>
            <person name="Devanna P."/>
            <person name="Winkler S."/>
            <person name="Jermiin L.S."/>
            <person name="Skirmuntt E.C."/>
            <person name="Katzourakis A."/>
            <person name="Burkitt-Gray L."/>
            <person name="Ray D.A."/>
            <person name="Sullivan K.A.M."/>
            <person name="Roscito J.G."/>
            <person name="Kirilenko B.M."/>
            <person name="Davalos L.M."/>
            <person name="Corthals A.P."/>
            <person name="Power M.L."/>
            <person name="Jones G."/>
            <person name="Ransome R.D."/>
            <person name="Dechmann D.K.N."/>
            <person name="Locatelli A.G."/>
            <person name="Puechmaille S.J."/>
            <person name="Fedrigo O."/>
            <person name="Jarvis E.D."/>
            <person name="Hiller M."/>
            <person name="Vernes S.C."/>
            <person name="Myers E.W."/>
            <person name="Teeling E.C."/>
        </authorList>
    </citation>
    <scope>NUCLEOTIDE SEQUENCE [LARGE SCALE GENOMIC DNA]</scope>
    <source>
        <strain evidence="2">MRouAeg1</strain>
        <tissue evidence="2">Muscle</tissue>
    </source>
</reference>
<accession>A0A7J8HRU6</accession>
<dbReference type="Proteomes" id="UP000593571">
    <property type="component" value="Unassembled WGS sequence"/>
</dbReference>
<evidence type="ECO:0000313" key="3">
    <source>
        <dbReference type="Proteomes" id="UP000593571"/>
    </source>
</evidence>
<comment type="caution">
    <text evidence="2">The sequence shown here is derived from an EMBL/GenBank/DDBJ whole genome shotgun (WGS) entry which is preliminary data.</text>
</comment>
<organism evidence="2 3">
    <name type="scientific">Rousettus aegyptiacus</name>
    <name type="common">Egyptian fruit bat</name>
    <name type="synonym">Pteropus aegyptiacus</name>
    <dbReference type="NCBI Taxonomy" id="9407"/>
    <lineage>
        <taxon>Eukaryota</taxon>
        <taxon>Metazoa</taxon>
        <taxon>Chordata</taxon>
        <taxon>Craniata</taxon>
        <taxon>Vertebrata</taxon>
        <taxon>Euteleostomi</taxon>
        <taxon>Mammalia</taxon>
        <taxon>Eutheria</taxon>
        <taxon>Laurasiatheria</taxon>
        <taxon>Chiroptera</taxon>
        <taxon>Yinpterochiroptera</taxon>
        <taxon>Pteropodoidea</taxon>
        <taxon>Pteropodidae</taxon>
        <taxon>Rousettinae</taxon>
        <taxon>Rousettus</taxon>
    </lineage>
</organism>
<keyword evidence="3" id="KW-1185">Reference proteome</keyword>
<dbReference type="AlphaFoldDB" id="A0A7J8HRU6"/>